<evidence type="ECO:0000313" key="5">
    <source>
        <dbReference type="Proteomes" id="UP000267606"/>
    </source>
</evidence>
<dbReference type="Proteomes" id="UP000267606">
    <property type="component" value="Unassembled WGS sequence"/>
</dbReference>
<dbReference type="Pfam" id="PF05193">
    <property type="entry name" value="Peptidase_M16_C"/>
    <property type="match status" value="1"/>
</dbReference>
<dbReference type="Gene3D" id="3.30.830.10">
    <property type="entry name" value="Metalloenzyme, LuxS/M16 peptidase-like"/>
    <property type="match status" value="1"/>
</dbReference>
<reference evidence="4 5" key="2">
    <citation type="submission" date="2018-11" db="EMBL/GenBank/DDBJ databases">
        <authorList>
            <consortium name="Pathogen Informatics"/>
        </authorList>
    </citation>
    <scope>NUCLEOTIDE SEQUENCE [LARGE SCALE GENOMIC DNA]</scope>
</reference>
<comment type="similarity">
    <text evidence="2">Belongs to the peptidase M16 family.</text>
</comment>
<dbReference type="PANTHER" id="PTHR11851">
    <property type="entry name" value="METALLOPROTEASE"/>
    <property type="match status" value="1"/>
</dbReference>
<evidence type="ECO:0000256" key="2">
    <source>
        <dbReference type="ARBA" id="ARBA00007261"/>
    </source>
</evidence>
<keyword evidence="5" id="KW-1185">Reference proteome</keyword>
<comment type="function">
    <text evidence="1">Substrate recognition and binding subunit of the essential mitochondrial processing protease (MPP), which cleaves the mitochondrial sequence off newly imported precursors proteins.</text>
</comment>
<evidence type="ECO:0000313" key="6">
    <source>
        <dbReference type="WBParaSite" id="OFLC_0000928801-mRNA-1"/>
    </source>
</evidence>
<gene>
    <name evidence="4" type="ORF">OFLC_LOCUS9288</name>
</gene>
<dbReference type="GO" id="GO:0006627">
    <property type="term" value="P:protein processing involved in protein targeting to mitochondrion"/>
    <property type="evidence" value="ECO:0007669"/>
    <property type="project" value="TreeGrafter"/>
</dbReference>
<sequence>MYNATAYNHAYKESGIFNIQASSDPSRIGETVRVILEQFLRLTEGAEKEELSRAKTQLKSQLMMNLEVRPVMFEDLARQILGHGYRRKPSEYIEKIDLITNEDIKRIAERMLSKRPSVVGYGDIKNIPRYEIIDKCVAKRQLGDLKSKGFFHF</sequence>
<dbReference type="PANTHER" id="PTHR11851:SF49">
    <property type="entry name" value="MITOCHONDRIAL-PROCESSING PEPTIDASE SUBUNIT ALPHA"/>
    <property type="match status" value="1"/>
</dbReference>
<dbReference type="WBParaSite" id="OFLC_0000928801-mRNA-1">
    <property type="protein sequence ID" value="OFLC_0000928801-mRNA-1"/>
    <property type="gene ID" value="OFLC_0000928801"/>
</dbReference>
<dbReference type="InterPro" id="IPR007863">
    <property type="entry name" value="Peptidase_M16_C"/>
</dbReference>
<protein>
    <submittedName>
        <fullName evidence="6">Peptidase_M16_C domain-containing protein</fullName>
    </submittedName>
</protein>
<evidence type="ECO:0000313" key="4">
    <source>
        <dbReference type="EMBL" id="VDO59546.1"/>
    </source>
</evidence>
<dbReference type="GO" id="GO:0046872">
    <property type="term" value="F:metal ion binding"/>
    <property type="evidence" value="ECO:0007669"/>
    <property type="project" value="InterPro"/>
</dbReference>
<dbReference type="GO" id="GO:0005739">
    <property type="term" value="C:mitochondrion"/>
    <property type="evidence" value="ECO:0007669"/>
    <property type="project" value="TreeGrafter"/>
</dbReference>
<organism evidence="6">
    <name type="scientific">Onchocerca flexuosa</name>
    <dbReference type="NCBI Taxonomy" id="387005"/>
    <lineage>
        <taxon>Eukaryota</taxon>
        <taxon>Metazoa</taxon>
        <taxon>Ecdysozoa</taxon>
        <taxon>Nematoda</taxon>
        <taxon>Chromadorea</taxon>
        <taxon>Rhabditida</taxon>
        <taxon>Spirurina</taxon>
        <taxon>Spiruromorpha</taxon>
        <taxon>Filarioidea</taxon>
        <taxon>Onchocercidae</taxon>
        <taxon>Onchocerca</taxon>
    </lineage>
</organism>
<evidence type="ECO:0000259" key="3">
    <source>
        <dbReference type="Pfam" id="PF05193"/>
    </source>
</evidence>
<dbReference type="InterPro" id="IPR011249">
    <property type="entry name" value="Metalloenz_LuxS/M16"/>
</dbReference>
<dbReference type="EMBL" id="UZAJ01011237">
    <property type="protein sequence ID" value="VDO59546.1"/>
    <property type="molecule type" value="Genomic_DNA"/>
</dbReference>
<dbReference type="SUPFAM" id="SSF63411">
    <property type="entry name" value="LuxS/MPP-like metallohydrolase"/>
    <property type="match status" value="1"/>
</dbReference>
<dbReference type="AlphaFoldDB" id="A0A183HP77"/>
<name>A0A183HP77_9BILA</name>
<accession>A0A183HP77</accession>
<reference evidence="6" key="1">
    <citation type="submission" date="2016-06" db="UniProtKB">
        <authorList>
            <consortium name="WormBaseParasite"/>
        </authorList>
    </citation>
    <scope>IDENTIFICATION</scope>
</reference>
<evidence type="ECO:0000256" key="1">
    <source>
        <dbReference type="ARBA" id="ARBA00002123"/>
    </source>
</evidence>
<proteinExistence type="inferred from homology"/>
<feature type="domain" description="Peptidase M16 C-terminal" evidence="3">
    <location>
        <begin position="2"/>
        <end position="58"/>
    </location>
</feature>
<dbReference type="STRING" id="387005.A0A183HP77"/>
<dbReference type="InterPro" id="IPR050361">
    <property type="entry name" value="MPP/UQCRC_Complex"/>
</dbReference>